<evidence type="ECO:0000256" key="1">
    <source>
        <dbReference type="SAM" id="Phobius"/>
    </source>
</evidence>
<feature type="transmembrane region" description="Helical" evidence="1">
    <location>
        <begin position="80"/>
        <end position="101"/>
    </location>
</feature>
<dbReference type="Gene3D" id="1.20.144.10">
    <property type="entry name" value="Phosphatidic acid phosphatase type 2/haloperoxidase"/>
    <property type="match status" value="1"/>
</dbReference>
<feature type="domain" description="Phosphatidic acid phosphatase type 2/haloperoxidase" evidence="2">
    <location>
        <begin position="109"/>
        <end position="213"/>
    </location>
</feature>
<gene>
    <name evidence="3" type="ORF">SAMN04488554_3551</name>
</gene>
<keyword evidence="1" id="KW-0812">Transmembrane</keyword>
<dbReference type="Proteomes" id="UP000199220">
    <property type="component" value="Unassembled WGS sequence"/>
</dbReference>
<name>A0A1H5MSR9_9MICO</name>
<feature type="transmembrane region" description="Helical" evidence="1">
    <location>
        <begin position="279"/>
        <end position="302"/>
    </location>
</feature>
<proteinExistence type="predicted"/>
<feature type="transmembrane region" description="Helical" evidence="1">
    <location>
        <begin position="25"/>
        <end position="49"/>
    </location>
</feature>
<feature type="transmembrane region" description="Helical" evidence="1">
    <location>
        <begin position="171"/>
        <end position="192"/>
    </location>
</feature>
<dbReference type="AlphaFoldDB" id="A0A1H5MSR9"/>
<keyword evidence="1" id="KW-1133">Transmembrane helix</keyword>
<evidence type="ECO:0000259" key="2">
    <source>
        <dbReference type="SMART" id="SM00014"/>
    </source>
</evidence>
<protein>
    <submittedName>
        <fullName evidence="3">PAP2 superfamily protein</fullName>
    </submittedName>
</protein>
<dbReference type="InterPro" id="IPR000326">
    <property type="entry name" value="PAP2/HPO"/>
</dbReference>
<keyword evidence="4" id="KW-1185">Reference proteome</keyword>
<reference evidence="4" key="1">
    <citation type="submission" date="2016-10" db="EMBL/GenBank/DDBJ databases">
        <authorList>
            <person name="Varghese N."/>
            <person name="Submissions S."/>
        </authorList>
    </citation>
    <scope>NUCLEOTIDE SEQUENCE [LARGE SCALE GENOMIC DNA]</scope>
    <source>
        <strain evidence="4">DSM 21368</strain>
    </source>
</reference>
<dbReference type="OrthoDB" id="3240395at2"/>
<dbReference type="STRING" id="648782.SAMN04488554_3551"/>
<dbReference type="InterPro" id="IPR036938">
    <property type="entry name" value="PAP2/HPO_sf"/>
</dbReference>
<dbReference type="Pfam" id="PF01569">
    <property type="entry name" value="PAP2"/>
    <property type="match status" value="1"/>
</dbReference>
<feature type="transmembrane region" description="Helical" evidence="1">
    <location>
        <begin position="146"/>
        <end position="164"/>
    </location>
</feature>
<dbReference type="SUPFAM" id="SSF48317">
    <property type="entry name" value="Acid phosphatase/Vanadium-dependent haloperoxidase"/>
    <property type="match status" value="1"/>
</dbReference>
<evidence type="ECO:0000313" key="3">
    <source>
        <dbReference type="EMBL" id="SEE91418.1"/>
    </source>
</evidence>
<dbReference type="EMBL" id="FNTX01000002">
    <property type="protein sequence ID" value="SEE91418.1"/>
    <property type="molecule type" value="Genomic_DNA"/>
</dbReference>
<dbReference type="CDD" id="cd01610">
    <property type="entry name" value="PAP2_like"/>
    <property type="match status" value="1"/>
</dbReference>
<feature type="transmembrane region" description="Helical" evidence="1">
    <location>
        <begin position="198"/>
        <end position="215"/>
    </location>
</feature>
<accession>A0A1H5MSR9</accession>
<feature type="transmembrane region" description="Helical" evidence="1">
    <location>
        <begin position="108"/>
        <end position="126"/>
    </location>
</feature>
<sequence length="308" mass="31156">MMTTMAPTSPPRSVQPAPQSGAARFWGAAVPIAAAVLSAVAVVVLWWVFVTTRSGQLLDDVAALGAAFGRDTLEPLLTPVLTIVSIPFVAAALIAAVALAVLQRRQSIAVGAVVLLGGANLTTQLLKAVLPRPDLDVTYALGNSLPSGHTTVAASVAATALLIAPHRLRGVVAVAGAVYASLTGLGTLVGGWHRPSDVVAAYLVVAAWYFLVEASRQFRSATPLPRGYRTAPPVNAAAVLGGLGLLSGVVAVAIGAWVLAELPAPGTVIMDPGSAGTTLAYAGGSLAVAATACLTMGSMLVMRPYERG</sequence>
<feature type="transmembrane region" description="Helical" evidence="1">
    <location>
        <begin position="236"/>
        <end position="259"/>
    </location>
</feature>
<evidence type="ECO:0000313" key="4">
    <source>
        <dbReference type="Proteomes" id="UP000199220"/>
    </source>
</evidence>
<dbReference type="SMART" id="SM00014">
    <property type="entry name" value="acidPPc"/>
    <property type="match status" value="1"/>
</dbReference>
<organism evidence="3 4">
    <name type="scientific">Ruania alba</name>
    <dbReference type="NCBI Taxonomy" id="648782"/>
    <lineage>
        <taxon>Bacteria</taxon>
        <taxon>Bacillati</taxon>
        <taxon>Actinomycetota</taxon>
        <taxon>Actinomycetes</taxon>
        <taxon>Micrococcales</taxon>
        <taxon>Ruaniaceae</taxon>
        <taxon>Ruania</taxon>
    </lineage>
</organism>
<keyword evidence="1" id="KW-0472">Membrane</keyword>